<gene>
    <name evidence="2" type="ORF">D0Z08_19335</name>
</gene>
<evidence type="ECO:0000256" key="1">
    <source>
        <dbReference type="SAM" id="MobiDB-lite"/>
    </source>
</evidence>
<feature type="region of interest" description="Disordered" evidence="1">
    <location>
        <begin position="1"/>
        <end position="33"/>
    </location>
</feature>
<comment type="caution">
    <text evidence="2">The sequence shown here is derived from an EMBL/GenBank/DDBJ whole genome shotgun (WGS) entry which is preliminary data.</text>
</comment>
<protein>
    <submittedName>
        <fullName evidence="2">Uncharacterized protein</fullName>
    </submittedName>
</protein>
<proteinExistence type="predicted"/>
<keyword evidence="3" id="KW-1185">Reference proteome</keyword>
<dbReference type="AlphaFoldDB" id="A0A417XYE3"/>
<dbReference type="EMBL" id="QXGH01000024">
    <property type="protein sequence ID" value="RHW25384.1"/>
    <property type="molecule type" value="Genomic_DNA"/>
</dbReference>
<feature type="compositionally biased region" description="Basic residues" evidence="1">
    <location>
        <begin position="1"/>
        <end position="18"/>
    </location>
</feature>
<reference evidence="2 3" key="1">
    <citation type="submission" date="2018-09" db="EMBL/GenBank/DDBJ databases">
        <title>Genome sequencing of Nocardioides immobilis CCTCC AB 2017083 for comparison to Nocardioides silvaticus.</title>
        <authorList>
            <person name="Li C."/>
            <person name="Wang G."/>
        </authorList>
    </citation>
    <scope>NUCLEOTIDE SEQUENCE [LARGE SCALE GENOMIC DNA]</scope>
    <source>
        <strain evidence="2 3">CCTCC AB 2017083</strain>
    </source>
</reference>
<sequence length="582" mass="64678">MPKKHGRGRGRQPQRRRPSSQPRRADGGPEDQELFQTLRKALRSGEPLDFLAIISGFLEVTDPRGRDPFAPDEQRAGLNDLVDSFIGTSYAETTAALTAIRALSVDEVLSARIVRELETRRQPMPDWLTGLDRARIDPDVWFMTHVLGDGDDYLLGVTLPSGHALSALVYVDHNLGTVVKDAFIVPEPLEDLAIKMGTMIDDADQSLTRTDPATTRAVVEAAIDFGSQLYPPLTSDSWPMCRPLVEWMLRMLPTGGKAPDRREWPEEERAAIAEGFFASSYGAPLDHADERDLLGSVLWFGTSYATGDPFRWSPVTVEMLLADWFPRKVIAEPAYLAKLPDLVRAYIGYCHDRNGIRGDLTEETLAAVDQWEPEYLQLINSDRQKAMAGLAEALFESQRLEDLSDEEIHLEYIADEVGGVDALMKLDAEPLPDEEFQWAGIDEEIRPTVQAIIDECDACADAMLDIEHRTAMRRFLARAARNNPKLFRRKGSPVRGAGAVAWVIATANRTIGSYRSPMTGKDLLGHFDITGSVSERAQSLIRAAGIDLNLTYGSLRVGDPGLLISRRRGDLVDDRDRTLAKD</sequence>
<organism evidence="2 3">
    <name type="scientific">Nocardioides immobilis</name>
    <dbReference type="NCBI Taxonomy" id="2049295"/>
    <lineage>
        <taxon>Bacteria</taxon>
        <taxon>Bacillati</taxon>
        <taxon>Actinomycetota</taxon>
        <taxon>Actinomycetes</taxon>
        <taxon>Propionibacteriales</taxon>
        <taxon>Nocardioidaceae</taxon>
        <taxon>Nocardioides</taxon>
    </lineage>
</organism>
<dbReference type="RefSeq" id="WP_118926899.1">
    <property type="nucleotide sequence ID" value="NZ_QXGH01000024.1"/>
</dbReference>
<evidence type="ECO:0000313" key="2">
    <source>
        <dbReference type="EMBL" id="RHW25384.1"/>
    </source>
</evidence>
<dbReference type="OrthoDB" id="5182325at2"/>
<evidence type="ECO:0000313" key="3">
    <source>
        <dbReference type="Proteomes" id="UP000283644"/>
    </source>
</evidence>
<accession>A0A417XYE3</accession>
<dbReference type="Proteomes" id="UP000283644">
    <property type="component" value="Unassembled WGS sequence"/>
</dbReference>
<name>A0A417XYE3_9ACTN</name>